<evidence type="ECO:0000256" key="1">
    <source>
        <dbReference type="ARBA" id="ARBA00004141"/>
    </source>
</evidence>
<accession>A0A4Q1BLK0</accession>
<keyword evidence="5 6" id="KW-0472">Membrane</keyword>
<reference evidence="8 9" key="1">
    <citation type="submission" date="2016-06" db="EMBL/GenBank/DDBJ databases">
        <title>Evolution of pathogenesis and genome organization in the Tremellales.</title>
        <authorList>
            <person name="Cuomo C."/>
            <person name="Litvintseva A."/>
            <person name="Heitman J."/>
            <person name="Chen Y."/>
            <person name="Sun S."/>
            <person name="Springer D."/>
            <person name="Dromer F."/>
            <person name="Young S."/>
            <person name="Zeng Q."/>
            <person name="Chapman S."/>
            <person name="Gujja S."/>
            <person name="Saif S."/>
            <person name="Birren B."/>
        </authorList>
    </citation>
    <scope>NUCLEOTIDE SEQUENCE [LARGE SCALE GENOMIC DNA]</scope>
    <source>
        <strain evidence="8 9">ATCC 28783</strain>
    </source>
</reference>
<keyword evidence="3 6" id="KW-0812">Transmembrane</keyword>
<evidence type="ECO:0000256" key="2">
    <source>
        <dbReference type="ARBA" id="ARBA00022448"/>
    </source>
</evidence>
<comment type="subcellular location">
    <subcellularLocation>
        <location evidence="1">Membrane</location>
        <topology evidence="1">Multi-pass membrane protein</topology>
    </subcellularLocation>
</comment>
<dbReference type="InterPro" id="IPR011701">
    <property type="entry name" value="MFS"/>
</dbReference>
<dbReference type="InParanoid" id="A0A4Q1BLK0"/>
<name>A0A4Q1BLK0_TREME</name>
<dbReference type="GO" id="GO:0016020">
    <property type="term" value="C:membrane"/>
    <property type="evidence" value="ECO:0007669"/>
    <property type="project" value="UniProtKB-SubCell"/>
</dbReference>
<feature type="transmembrane region" description="Helical" evidence="6">
    <location>
        <begin position="225"/>
        <end position="247"/>
    </location>
</feature>
<evidence type="ECO:0000259" key="7">
    <source>
        <dbReference type="PROSITE" id="PS50850"/>
    </source>
</evidence>
<dbReference type="PANTHER" id="PTHR43791:SF92">
    <property type="entry name" value="AGL026WP"/>
    <property type="match status" value="1"/>
</dbReference>
<dbReference type="EMBL" id="SDIL01000043">
    <property type="protein sequence ID" value="RXK38681.1"/>
    <property type="molecule type" value="Genomic_DNA"/>
</dbReference>
<dbReference type="SUPFAM" id="SSF103473">
    <property type="entry name" value="MFS general substrate transporter"/>
    <property type="match status" value="1"/>
</dbReference>
<feature type="transmembrane region" description="Helical" evidence="6">
    <location>
        <begin position="64"/>
        <end position="81"/>
    </location>
</feature>
<dbReference type="PROSITE" id="PS50850">
    <property type="entry name" value="MFS"/>
    <property type="match status" value="1"/>
</dbReference>
<evidence type="ECO:0000256" key="4">
    <source>
        <dbReference type="ARBA" id="ARBA00022989"/>
    </source>
</evidence>
<dbReference type="VEuPathDB" id="FungiDB:TREMEDRAFT_32780"/>
<feature type="transmembrane region" description="Helical" evidence="6">
    <location>
        <begin position="298"/>
        <end position="317"/>
    </location>
</feature>
<proteinExistence type="predicted"/>
<feature type="transmembrane region" description="Helical" evidence="6">
    <location>
        <begin position="364"/>
        <end position="385"/>
    </location>
</feature>
<dbReference type="AlphaFoldDB" id="A0A4Q1BLK0"/>
<dbReference type="Pfam" id="PF07690">
    <property type="entry name" value="MFS_1"/>
    <property type="match status" value="1"/>
</dbReference>
<feature type="transmembrane region" description="Helical" evidence="6">
    <location>
        <begin position="455"/>
        <end position="477"/>
    </location>
</feature>
<keyword evidence="4 6" id="KW-1133">Transmembrane helix</keyword>
<sequence>MASEIPLDIEEKVEVTHVESKSDIDGIDWTHYGDDPDTIEAYKTIMSWSPEERAQQEKRLVRKLDVIVMAMAVLMYILNYLDRNSIAQARVSGLTESTHITPNQYSLVNGIFYILAQTPANMILSKSRPSVFLPVSMCAWALISTCTAATKSFGTLLAVRFILGFAEAPFFPGAAYWLTCWYTKAEIGRRYAIYVGGICISSAFAGLISAGIISNLDGKQGIAGWQWIFIIEGTITVAVAIFVSFFIPDYPQTARRFKPIERVLARMRIDSDGGPSDIGGEPTMFQGFILAVKDYRTWCLGTLQLCITNMIGFNFFYPTLMGLSQGMGYKNKITILLLSAPPYMVALLFSFCMGVSADITRKRVLHWEISFAVTAVALILLIALAKIDSPGGRYASTYILAMGSFAAYSVAYPWVGSLMPRPMTKRASAIGIANSLSNVGAFLSSYVFYAELGPTYRTSWCIVLGMTAYSAAMVWFLGWQNKKRNAELDVIEEQYRTGEIDSVTLATMPVDAQLAARTGWRMSN</sequence>
<evidence type="ECO:0000256" key="6">
    <source>
        <dbReference type="SAM" id="Phobius"/>
    </source>
</evidence>
<organism evidence="8 9">
    <name type="scientific">Tremella mesenterica</name>
    <name type="common">Jelly fungus</name>
    <dbReference type="NCBI Taxonomy" id="5217"/>
    <lineage>
        <taxon>Eukaryota</taxon>
        <taxon>Fungi</taxon>
        <taxon>Dikarya</taxon>
        <taxon>Basidiomycota</taxon>
        <taxon>Agaricomycotina</taxon>
        <taxon>Tremellomycetes</taxon>
        <taxon>Tremellales</taxon>
        <taxon>Tremellaceae</taxon>
        <taxon>Tremella</taxon>
    </lineage>
</organism>
<dbReference type="InterPro" id="IPR036259">
    <property type="entry name" value="MFS_trans_sf"/>
</dbReference>
<dbReference type="Gene3D" id="1.20.1250.20">
    <property type="entry name" value="MFS general substrate transporter like domains"/>
    <property type="match status" value="2"/>
</dbReference>
<feature type="transmembrane region" description="Helical" evidence="6">
    <location>
        <begin position="397"/>
        <end position="415"/>
    </location>
</feature>
<feature type="transmembrane region" description="Helical" evidence="6">
    <location>
        <begin position="191"/>
        <end position="213"/>
    </location>
</feature>
<gene>
    <name evidence="8" type="ORF">M231_03991</name>
</gene>
<dbReference type="PANTHER" id="PTHR43791">
    <property type="entry name" value="PERMEASE-RELATED"/>
    <property type="match status" value="1"/>
</dbReference>
<evidence type="ECO:0000256" key="3">
    <source>
        <dbReference type="ARBA" id="ARBA00022692"/>
    </source>
</evidence>
<evidence type="ECO:0000313" key="9">
    <source>
        <dbReference type="Proteomes" id="UP000289152"/>
    </source>
</evidence>
<feature type="domain" description="Major facilitator superfamily (MFS) profile" evidence="7">
    <location>
        <begin position="51"/>
        <end position="482"/>
    </location>
</feature>
<feature type="transmembrane region" description="Helical" evidence="6">
    <location>
        <begin position="333"/>
        <end position="352"/>
    </location>
</feature>
<comment type="caution">
    <text evidence="8">The sequence shown here is derived from an EMBL/GenBank/DDBJ whole genome shotgun (WGS) entry which is preliminary data.</text>
</comment>
<dbReference type="InterPro" id="IPR020846">
    <property type="entry name" value="MFS_dom"/>
</dbReference>
<dbReference type="OrthoDB" id="2985014at2759"/>
<dbReference type="Proteomes" id="UP000289152">
    <property type="component" value="Unassembled WGS sequence"/>
</dbReference>
<feature type="transmembrane region" description="Helical" evidence="6">
    <location>
        <begin position="427"/>
        <end position="449"/>
    </location>
</feature>
<evidence type="ECO:0000313" key="8">
    <source>
        <dbReference type="EMBL" id="RXK38681.1"/>
    </source>
</evidence>
<keyword evidence="9" id="KW-1185">Reference proteome</keyword>
<evidence type="ECO:0000256" key="5">
    <source>
        <dbReference type="ARBA" id="ARBA00023136"/>
    </source>
</evidence>
<dbReference type="GO" id="GO:0022857">
    <property type="term" value="F:transmembrane transporter activity"/>
    <property type="evidence" value="ECO:0007669"/>
    <property type="project" value="InterPro"/>
</dbReference>
<feature type="transmembrane region" description="Helical" evidence="6">
    <location>
        <begin position="156"/>
        <end position="179"/>
    </location>
</feature>
<protein>
    <recommendedName>
        <fullName evidence="7">Major facilitator superfamily (MFS) profile domain-containing protein</fullName>
    </recommendedName>
</protein>
<keyword evidence="2" id="KW-0813">Transport</keyword>
<dbReference type="FunFam" id="1.20.1250.20:FF:000057">
    <property type="entry name" value="MFS general substrate transporter"/>
    <property type="match status" value="1"/>
</dbReference>
<feature type="transmembrane region" description="Helical" evidence="6">
    <location>
        <begin position="131"/>
        <end position="150"/>
    </location>
</feature>